<protein>
    <submittedName>
        <fullName evidence="2">Uncharacterized protein</fullName>
    </submittedName>
</protein>
<dbReference type="Proteomes" id="UP001465976">
    <property type="component" value="Unassembled WGS sequence"/>
</dbReference>
<name>A0ABR3EMR6_9AGAR</name>
<evidence type="ECO:0000313" key="2">
    <source>
        <dbReference type="EMBL" id="KAL0564168.1"/>
    </source>
</evidence>
<keyword evidence="3" id="KW-1185">Reference proteome</keyword>
<gene>
    <name evidence="2" type="ORF">V5O48_017887</name>
</gene>
<dbReference type="EMBL" id="JBAHYK010002947">
    <property type="protein sequence ID" value="KAL0564168.1"/>
    <property type="molecule type" value="Genomic_DNA"/>
</dbReference>
<organism evidence="2 3">
    <name type="scientific">Marasmius crinis-equi</name>
    <dbReference type="NCBI Taxonomy" id="585013"/>
    <lineage>
        <taxon>Eukaryota</taxon>
        <taxon>Fungi</taxon>
        <taxon>Dikarya</taxon>
        <taxon>Basidiomycota</taxon>
        <taxon>Agaricomycotina</taxon>
        <taxon>Agaricomycetes</taxon>
        <taxon>Agaricomycetidae</taxon>
        <taxon>Agaricales</taxon>
        <taxon>Marasmiineae</taxon>
        <taxon>Marasmiaceae</taxon>
        <taxon>Marasmius</taxon>
    </lineage>
</organism>
<feature type="non-terminal residue" evidence="2">
    <location>
        <position position="241"/>
    </location>
</feature>
<evidence type="ECO:0000313" key="3">
    <source>
        <dbReference type="Proteomes" id="UP001465976"/>
    </source>
</evidence>
<reference evidence="2 3" key="1">
    <citation type="submission" date="2024-02" db="EMBL/GenBank/DDBJ databases">
        <title>A draft genome for the cacao thread blight pathogen Marasmius crinis-equi.</title>
        <authorList>
            <person name="Cohen S.P."/>
            <person name="Baruah I.K."/>
            <person name="Amoako-Attah I."/>
            <person name="Bukari Y."/>
            <person name="Meinhardt L.W."/>
            <person name="Bailey B.A."/>
        </authorList>
    </citation>
    <scope>NUCLEOTIDE SEQUENCE [LARGE SCALE GENOMIC DNA]</scope>
    <source>
        <strain evidence="2 3">GH-76</strain>
    </source>
</reference>
<feature type="compositionally biased region" description="Polar residues" evidence="1">
    <location>
        <begin position="1"/>
        <end position="16"/>
    </location>
</feature>
<proteinExistence type="predicted"/>
<evidence type="ECO:0000256" key="1">
    <source>
        <dbReference type="SAM" id="MobiDB-lite"/>
    </source>
</evidence>
<feature type="region of interest" description="Disordered" evidence="1">
    <location>
        <begin position="1"/>
        <end position="50"/>
    </location>
</feature>
<accession>A0ABR3EMR6</accession>
<feature type="compositionally biased region" description="Polar residues" evidence="1">
    <location>
        <begin position="29"/>
        <end position="39"/>
    </location>
</feature>
<sequence length="241" mass="26314">MSTTSHALLPSFTDQGSLPADSTMPPEPSGTSASQSRGRSASPAIGQSAHERVISHPTSITLIKPQRCDIFGDKFPKGFMLVVKCKGGETLRESKWDLDRGGWPVDIVQIRGSATENLSIELRELRFSGLVPWTIANGSLTVKEVESAIHASQEQLNLPIAILSRYGLSATDKKLDLIVEISTPSLVPIWITSIALAEPVADITDQTLKNLDLVFKSQEGKTLKNSSWDLSRRIWDVNLPQ</sequence>
<comment type="caution">
    <text evidence="2">The sequence shown here is derived from an EMBL/GenBank/DDBJ whole genome shotgun (WGS) entry which is preliminary data.</text>
</comment>